<protein>
    <submittedName>
        <fullName evidence="1">Uncharacterized protein</fullName>
    </submittedName>
</protein>
<dbReference type="AlphaFoldDB" id="A0A085LM03"/>
<evidence type="ECO:0000313" key="1">
    <source>
        <dbReference type="EMBL" id="KFD45999.1"/>
    </source>
</evidence>
<evidence type="ECO:0000313" key="2">
    <source>
        <dbReference type="Proteomes" id="UP000030764"/>
    </source>
</evidence>
<dbReference type="Pfam" id="PF01359">
    <property type="entry name" value="Transposase_1"/>
    <property type="match status" value="1"/>
</dbReference>
<dbReference type="GO" id="GO:0003676">
    <property type="term" value="F:nucleic acid binding"/>
    <property type="evidence" value="ECO:0007669"/>
    <property type="project" value="InterPro"/>
</dbReference>
<dbReference type="EMBL" id="KL363403">
    <property type="protein sequence ID" value="KFD45999.1"/>
    <property type="molecule type" value="Genomic_DNA"/>
</dbReference>
<dbReference type="InterPro" id="IPR001888">
    <property type="entry name" value="Transposase_1"/>
</dbReference>
<reference evidence="1 2" key="1">
    <citation type="journal article" date="2014" name="Nat. Genet.">
        <title>Genome and transcriptome of the porcine whipworm Trichuris suis.</title>
        <authorList>
            <person name="Jex A.R."/>
            <person name="Nejsum P."/>
            <person name="Schwarz E.M."/>
            <person name="Hu L."/>
            <person name="Young N.D."/>
            <person name="Hall R.S."/>
            <person name="Korhonen P.K."/>
            <person name="Liao S."/>
            <person name="Thamsborg S."/>
            <person name="Xia J."/>
            <person name="Xu P."/>
            <person name="Wang S."/>
            <person name="Scheerlinck J.P."/>
            <person name="Hofmann A."/>
            <person name="Sternberg P.W."/>
            <person name="Wang J."/>
            <person name="Gasser R.B."/>
        </authorList>
    </citation>
    <scope>NUCLEOTIDE SEQUENCE [LARGE SCALE GENOMIC DNA]</scope>
    <source>
        <strain evidence="1">DCEP-RM93M</strain>
    </source>
</reference>
<name>A0A085LM03_9BILA</name>
<dbReference type="Proteomes" id="UP000030764">
    <property type="component" value="Unassembled WGS sequence"/>
</dbReference>
<keyword evidence="2" id="KW-1185">Reference proteome</keyword>
<dbReference type="Gene3D" id="3.30.420.10">
    <property type="entry name" value="Ribonuclease H-like superfamily/Ribonuclease H"/>
    <property type="match status" value="1"/>
</dbReference>
<sequence>EKWVLYDNRRRSWQWLDSDEPPRKFPKPPLHLRKTMLIVFWSHFGMFISNFSKLDSRSRRTIITIYSKPPWKNCWRKGRHWRTDAGSSSSRI</sequence>
<feature type="non-terminal residue" evidence="1">
    <location>
        <position position="92"/>
    </location>
</feature>
<accession>A0A085LM03</accession>
<gene>
    <name evidence="1" type="ORF">M513_13116</name>
</gene>
<organism evidence="1 2">
    <name type="scientific">Trichuris suis</name>
    <name type="common">pig whipworm</name>
    <dbReference type="NCBI Taxonomy" id="68888"/>
    <lineage>
        <taxon>Eukaryota</taxon>
        <taxon>Metazoa</taxon>
        <taxon>Ecdysozoa</taxon>
        <taxon>Nematoda</taxon>
        <taxon>Enoplea</taxon>
        <taxon>Dorylaimia</taxon>
        <taxon>Trichinellida</taxon>
        <taxon>Trichuridae</taxon>
        <taxon>Trichuris</taxon>
    </lineage>
</organism>
<proteinExistence type="predicted"/>
<dbReference type="InterPro" id="IPR036397">
    <property type="entry name" value="RNaseH_sf"/>
</dbReference>
<feature type="non-terminal residue" evidence="1">
    <location>
        <position position="1"/>
    </location>
</feature>